<reference evidence="2" key="1">
    <citation type="submission" date="2023-03" db="EMBL/GenBank/DDBJ databases">
        <title>Massive genome expansion in bonnet fungi (Mycena s.s.) driven by repeated elements and novel gene families across ecological guilds.</title>
        <authorList>
            <consortium name="Lawrence Berkeley National Laboratory"/>
            <person name="Harder C.B."/>
            <person name="Miyauchi S."/>
            <person name="Viragh M."/>
            <person name="Kuo A."/>
            <person name="Thoen E."/>
            <person name="Andreopoulos B."/>
            <person name="Lu D."/>
            <person name="Skrede I."/>
            <person name="Drula E."/>
            <person name="Henrissat B."/>
            <person name="Morin E."/>
            <person name="Kohler A."/>
            <person name="Barry K."/>
            <person name="LaButti K."/>
            <person name="Morin E."/>
            <person name="Salamov A."/>
            <person name="Lipzen A."/>
            <person name="Mereny Z."/>
            <person name="Hegedus B."/>
            <person name="Baldrian P."/>
            <person name="Stursova M."/>
            <person name="Weitz H."/>
            <person name="Taylor A."/>
            <person name="Grigoriev I.V."/>
            <person name="Nagy L.G."/>
            <person name="Martin F."/>
            <person name="Kauserud H."/>
        </authorList>
    </citation>
    <scope>NUCLEOTIDE SEQUENCE</scope>
    <source>
        <strain evidence="2">CBHHK067</strain>
    </source>
</reference>
<feature type="compositionally biased region" description="Polar residues" evidence="1">
    <location>
        <begin position="125"/>
        <end position="134"/>
    </location>
</feature>
<organism evidence="2 3">
    <name type="scientific">Mycena rosella</name>
    <name type="common">Pink bonnet</name>
    <name type="synonym">Agaricus rosellus</name>
    <dbReference type="NCBI Taxonomy" id="1033263"/>
    <lineage>
        <taxon>Eukaryota</taxon>
        <taxon>Fungi</taxon>
        <taxon>Dikarya</taxon>
        <taxon>Basidiomycota</taxon>
        <taxon>Agaricomycotina</taxon>
        <taxon>Agaricomycetes</taxon>
        <taxon>Agaricomycetidae</taxon>
        <taxon>Agaricales</taxon>
        <taxon>Marasmiineae</taxon>
        <taxon>Mycenaceae</taxon>
        <taxon>Mycena</taxon>
    </lineage>
</organism>
<dbReference type="Proteomes" id="UP001221757">
    <property type="component" value="Unassembled WGS sequence"/>
</dbReference>
<sequence>MSNAGQVTKAYLPQGVAAYLHLTPPRPPFAGTDATMRSASTNRSTEAQADSRSTVSVPTKCSSRRPALPLTRRPHRRTCSARGPMSCRRCAARRPRASQLRRGSVRRHGASRRRRGRVPGAQAKAPSTPQGEDA</sequence>
<proteinExistence type="predicted"/>
<dbReference type="AlphaFoldDB" id="A0AAD7GIE7"/>
<comment type="caution">
    <text evidence="2">The sequence shown here is derived from an EMBL/GenBank/DDBJ whole genome shotgun (WGS) entry which is preliminary data.</text>
</comment>
<protein>
    <submittedName>
        <fullName evidence="2">Uncharacterized protein</fullName>
    </submittedName>
</protein>
<feature type="compositionally biased region" description="Basic residues" evidence="1">
    <location>
        <begin position="103"/>
        <end position="117"/>
    </location>
</feature>
<evidence type="ECO:0000313" key="3">
    <source>
        <dbReference type="Proteomes" id="UP001221757"/>
    </source>
</evidence>
<keyword evidence="3" id="KW-1185">Reference proteome</keyword>
<evidence type="ECO:0000313" key="2">
    <source>
        <dbReference type="EMBL" id="KAJ7690543.1"/>
    </source>
</evidence>
<evidence type="ECO:0000256" key="1">
    <source>
        <dbReference type="SAM" id="MobiDB-lite"/>
    </source>
</evidence>
<name>A0AAD7GIE7_MYCRO</name>
<gene>
    <name evidence="2" type="ORF">B0H17DRAFT_1331409</name>
</gene>
<feature type="compositionally biased region" description="Polar residues" evidence="1">
    <location>
        <begin position="35"/>
        <end position="61"/>
    </location>
</feature>
<feature type="region of interest" description="Disordered" evidence="1">
    <location>
        <begin position="23"/>
        <end position="134"/>
    </location>
</feature>
<dbReference type="EMBL" id="JARKIE010000064">
    <property type="protein sequence ID" value="KAJ7690543.1"/>
    <property type="molecule type" value="Genomic_DNA"/>
</dbReference>
<accession>A0AAD7GIE7</accession>